<evidence type="ECO:0000313" key="3">
    <source>
        <dbReference type="Proteomes" id="UP001303160"/>
    </source>
</evidence>
<dbReference type="EMBL" id="MU864098">
    <property type="protein sequence ID" value="KAK4194105.1"/>
    <property type="molecule type" value="Genomic_DNA"/>
</dbReference>
<keyword evidence="3" id="KW-1185">Reference proteome</keyword>
<proteinExistence type="predicted"/>
<sequence length="202" mass="23301">MPDDLRRAIARHGLQKKQLEDDDERRRMEREQEEYELQKAHQGSHYSRNPGAWHTAALRNRTAPEPRFPVIIGPESMFKTTEELGSFLDIAEVHATAQATVADFDDTEPVPERKSYLISHISMREINELEERTEGGPIRIWFQDKRRSAWLPRSVKKGKEKETGDTGTDADIITGVEKEQDSYINPNRRPIQSLRDLGIPLD</sequence>
<name>A0AAN6X750_9PEZI</name>
<gene>
    <name evidence="2" type="ORF">QBC40DRAFT_344348</name>
</gene>
<dbReference type="Proteomes" id="UP001303160">
    <property type="component" value="Unassembled WGS sequence"/>
</dbReference>
<feature type="region of interest" description="Disordered" evidence="1">
    <location>
        <begin position="153"/>
        <end position="202"/>
    </location>
</feature>
<protein>
    <submittedName>
        <fullName evidence="2">Uncharacterized protein</fullName>
    </submittedName>
</protein>
<reference evidence="2" key="2">
    <citation type="submission" date="2023-05" db="EMBL/GenBank/DDBJ databases">
        <authorList>
            <consortium name="Lawrence Berkeley National Laboratory"/>
            <person name="Steindorff A."/>
            <person name="Hensen N."/>
            <person name="Bonometti L."/>
            <person name="Westerberg I."/>
            <person name="Brannstrom I.O."/>
            <person name="Guillou S."/>
            <person name="Cros-Aarteil S."/>
            <person name="Calhoun S."/>
            <person name="Haridas S."/>
            <person name="Kuo A."/>
            <person name="Mondo S."/>
            <person name="Pangilinan J."/>
            <person name="Riley R."/>
            <person name="Labutti K."/>
            <person name="Andreopoulos B."/>
            <person name="Lipzen A."/>
            <person name="Chen C."/>
            <person name="Yanf M."/>
            <person name="Daum C."/>
            <person name="Ng V."/>
            <person name="Clum A."/>
            <person name="Ohm R."/>
            <person name="Martin F."/>
            <person name="Silar P."/>
            <person name="Natvig D."/>
            <person name="Lalanne C."/>
            <person name="Gautier V."/>
            <person name="Ament-Velasquez S.L."/>
            <person name="Kruys A."/>
            <person name="Hutchinson M.I."/>
            <person name="Powell A.J."/>
            <person name="Barry K."/>
            <person name="Miller A.N."/>
            <person name="Grigoriev I.V."/>
            <person name="Debuchy R."/>
            <person name="Gladieux P."/>
            <person name="Thoren M.H."/>
            <person name="Johannesson H."/>
        </authorList>
    </citation>
    <scope>NUCLEOTIDE SEQUENCE</scope>
    <source>
        <strain evidence="2">CBS 315.58</strain>
    </source>
</reference>
<reference evidence="2" key="1">
    <citation type="journal article" date="2023" name="Mol. Phylogenet. Evol.">
        <title>Genome-scale phylogeny and comparative genomics of the fungal order Sordariales.</title>
        <authorList>
            <person name="Hensen N."/>
            <person name="Bonometti L."/>
            <person name="Westerberg I."/>
            <person name="Brannstrom I.O."/>
            <person name="Guillou S."/>
            <person name="Cros-Aarteil S."/>
            <person name="Calhoun S."/>
            <person name="Haridas S."/>
            <person name="Kuo A."/>
            <person name="Mondo S."/>
            <person name="Pangilinan J."/>
            <person name="Riley R."/>
            <person name="LaButti K."/>
            <person name="Andreopoulos B."/>
            <person name="Lipzen A."/>
            <person name="Chen C."/>
            <person name="Yan M."/>
            <person name="Daum C."/>
            <person name="Ng V."/>
            <person name="Clum A."/>
            <person name="Steindorff A."/>
            <person name="Ohm R.A."/>
            <person name="Martin F."/>
            <person name="Silar P."/>
            <person name="Natvig D.O."/>
            <person name="Lalanne C."/>
            <person name="Gautier V."/>
            <person name="Ament-Velasquez S.L."/>
            <person name="Kruys A."/>
            <person name="Hutchinson M.I."/>
            <person name="Powell A.J."/>
            <person name="Barry K."/>
            <person name="Miller A.N."/>
            <person name="Grigoriev I.V."/>
            <person name="Debuchy R."/>
            <person name="Gladieux P."/>
            <person name="Hiltunen Thoren M."/>
            <person name="Johannesson H."/>
        </authorList>
    </citation>
    <scope>NUCLEOTIDE SEQUENCE</scope>
    <source>
        <strain evidence="2">CBS 315.58</strain>
    </source>
</reference>
<evidence type="ECO:0000313" key="2">
    <source>
        <dbReference type="EMBL" id="KAK4194105.1"/>
    </source>
</evidence>
<comment type="caution">
    <text evidence="2">The sequence shown here is derived from an EMBL/GenBank/DDBJ whole genome shotgun (WGS) entry which is preliminary data.</text>
</comment>
<feature type="region of interest" description="Disordered" evidence="1">
    <location>
        <begin position="9"/>
        <end position="64"/>
    </location>
</feature>
<feature type="compositionally biased region" description="Low complexity" evidence="1">
    <location>
        <begin position="165"/>
        <end position="175"/>
    </location>
</feature>
<evidence type="ECO:0000256" key="1">
    <source>
        <dbReference type="SAM" id="MobiDB-lite"/>
    </source>
</evidence>
<organism evidence="2 3">
    <name type="scientific">Triangularia verruculosa</name>
    <dbReference type="NCBI Taxonomy" id="2587418"/>
    <lineage>
        <taxon>Eukaryota</taxon>
        <taxon>Fungi</taxon>
        <taxon>Dikarya</taxon>
        <taxon>Ascomycota</taxon>
        <taxon>Pezizomycotina</taxon>
        <taxon>Sordariomycetes</taxon>
        <taxon>Sordariomycetidae</taxon>
        <taxon>Sordariales</taxon>
        <taxon>Podosporaceae</taxon>
        <taxon>Triangularia</taxon>
    </lineage>
</organism>
<dbReference type="AlphaFoldDB" id="A0AAN6X750"/>
<accession>A0AAN6X750</accession>